<reference evidence="1 2" key="1">
    <citation type="submission" date="2016-08" db="EMBL/GenBank/DDBJ databases">
        <authorList>
            <consortium name="Lentinula edodes genome sequencing consortium"/>
            <person name="Sakamoto Y."/>
            <person name="Nakade K."/>
            <person name="Sato S."/>
            <person name="Yoshida Y."/>
            <person name="Miyazaki K."/>
            <person name="Natsume S."/>
            <person name="Konno N."/>
        </authorList>
    </citation>
    <scope>NUCLEOTIDE SEQUENCE [LARGE SCALE GENOMIC DNA]</scope>
    <source>
        <strain evidence="1 2">NBRC 111202</strain>
    </source>
</reference>
<name>A0A1Q3EPB5_LENED</name>
<keyword evidence="2" id="KW-1185">Reference proteome</keyword>
<dbReference type="AlphaFoldDB" id="A0A1Q3EPB5"/>
<evidence type="ECO:0000313" key="2">
    <source>
        <dbReference type="Proteomes" id="UP000188533"/>
    </source>
</evidence>
<evidence type="ECO:0000313" key="1">
    <source>
        <dbReference type="EMBL" id="GAW09047.1"/>
    </source>
</evidence>
<reference evidence="1 2" key="2">
    <citation type="submission" date="2017-02" db="EMBL/GenBank/DDBJ databases">
        <title>A genome survey and senescence transcriptome analysis in Lentinula edodes.</title>
        <authorList>
            <person name="Sakamoto Y."/>
            <person name="Nakade K."/>
            <person name="Sato S."/>
            <person name="Yoshida Y."/>
            <person name="Miyazaki K."/>
            <person name="Natsume S."/>
            <person name="Konno N."/>
        </authorList>
    </citation>
    <scope>NUCLEOTIDE SEQUENCE [LARGE SCALE GENOMIC DNA]</scope>
    <source>
        <strain evidence="1 2">NBRC 111202</strain>
    </source>
</reference>
<organism evidence="1 2">
    <name type="scientific">Lentinula edodes</name>
    <name type="common">Shiitake mushroom</name>
    <name type="synonym">Lentinus edodes</name>
    <dbReference type="NCBI Taxonomy" id="5353"/>
    <lineage>
        <taxon>Eukaryota</taxon>
        <taxon>Fungi</taxon>
        <taxon>Dikarya</taxon>
        <taxon>Basidiomycota</taxon>
        <taxon>Agaricomycotina</taxon>
        <taxon>Agaricomycetes</taxon>
        <taxon>Agaricomycetidae</taxon>
        <taxon>Agaricales</taxon>
        <taxon>Marasmiineae</taxon>
        <taxon>Omphalotaceae</taxon>
        <taxon>Lentinula</taxon>
    </lineage>
</organism>
<dbReference type="Proteomes" id="UP000188533">
    <property type="component" value="Unassembled WGS sequence"/>
</dbReference>
<accession>A0A1Q3EPB5</accession>
<comment type="caution">
    <text evidence="1">The sequence shown here is derived from an EMBL/GenBank/DDBJ whole genome shotgun (WGS) entry which is preliminary data.</text>
</comment>
<protein>
    <submittedName>
        <fullName evidence="1">Uncharacterized protein</fullName>
    </submittedName>
</protein>
<sequence>MWTFLEDFVLLVGSIALPKGTPILPLGNLRRMMCSSWGPAPESNANVQFPQLAGLVSGSLRSHSSHLELLQPPTLSPSSIMRVSSVFVCLFFGLVSTVCAAPLPVHVVSQLRRSDPARVTVNFIDNSKGSLVNMQSTDFLAVAQSLLDQHATDLGLGSNFVILAENTPTKQQANLLFTLVGGTKCMPTLPCNVAFGTGSGNGGPISVTVTSRGDTIFTGDVTVEEYNPAKFVMSTQVEFLLWTVTTFSMGGRTLVPCVYLIGPVVFYIHPGTISVHMYNLNCDDYSEYM</sequence>
<gene>
    <name evidence="1" type="ORF">LENED_011175</name>
</gene>
<dbReference type="EMBL" id="BDGU01000981">
    <property type="protein sequence ID" value="GAW09047.1"/>
    <property type="molecule type" value="Genomic_DNA"/>
</dbReference>
<proteinExistence type="predicted"/>